<sequence length="146" mass="17024">MQKYVSIFIINLIALLLFITSFSTTYYNLKYLDKSDIVIGNVSRVSLITSQGKGRVLEGFEYEINNNKNKVYLTQFKTLNYSINVGDKIVSKNLYIGNTNSKILFLNGKEINNYYGIFDFLMLTLVVVIILSYFFYFRIMIKKIQK</sequence>
<gene>
    <name evidence="2" type="ORF">IQ05_00093</name>
</gene>
<evidence type="ECO:0000313" key="3">
    <source>
        <dbReference type="Proteomes" id="UP000317519"/>
    </source>
</evidence>
<keyword evidence="3" id="KW-1185">Reference proteome</keyword>
<proteinExistence type="predicted"/>
<feature type="transmembrane region" description="Helical" evidence="1">
    <location>
        <begin position="114"/>
        <end position="136"/>
    </location>
</feature>
<protein>
    <recommendedName>
        <fullName evidence="4">DUF3592 domain-containing protein</fullName>
    </recommendedName>
</protein>
<evidence type="ECO:0000313" key="2">
    <source>
        <dbReference type="EMBL" id="TWI03164.1"/>
    </source>
</evidence>
<organism evidence="2 3">
    <name type="scientific">Flavobacterium tiangeerense</name>
    <dbReference type="NCBI Taxonomy" id="459471"/>
    <lineage>
        <taxon>Bacteria</taxon>
        <taxon>Pseudomonadati</taxon>
        <taxon>Bacteroidota</taxon>
        <taxon>Flavobacteriia</taxon>
        <taxon>Flavobacteriales</taxon>
        <taxon>Flavobacteriaceae</taxon>
        <taxon>Flavobacterium</taxon>
    </lineage>
</organism>
<keyword evidence="1" id="KW-0812">Transmembrane</keyword>
<keyword evidence="1" id="KW-0472">Membrane</keyword>
<evidence type="ECO:0000256" key="1">
    <source>
        <dbReference type="SAM" id="Phobius"/>
    </source>
</evidence>
<dbReference type="EMBL" id="VLKO01000001">
    <property type="protein sequence ID" value="TWI03164.1"/>
    <property type="molecule type" value="Genomic_DNA"/>
</dbReference>
<feature type="transmembrane region" description="Helical" evidence="1">
    <location>
        <begin position="7"/>
        <end position="27"/>
    </location>
</feature>
<dbReference type="Proteomes" id="UP000317519">
    <property type="component" value="Unassembled WGS sequence"/>
</dbReference>
<accession>A0ABY3FMY7</accession>
<evidence type="ECO:0008006" key="4">
    <source>
        <dbReference type="Google" id="ProtNLM"/>
    </source>
</evidence>
<name>A0ABY3FMY7_9FLAO</name>
<reference evidence="2 3" key="1">
    <citation type="journal article" date="2015" name="Stand. Genomic Sci.">
        <title>Genomic Encyclopedia of Bacterial and Archaeal Type Strains, Phase III: the genomes of soil and plant-associated and newly described type strains.</title>
        <authorList>
            <person name="Whitman W.B."/>
            <person name="Woyke T."/>
            <person name="Klenk H.P."/>
            <person name="Zhou Y."/>
            <person name="Lilburn T.G."/>
            <person name="Beck B.J."/>
            <person name="De Vos P."/>
            <person name="Vandamme P."/>
            <person name="Eisen J.A."/>
            <person name="Garrity G."/>
            <person name="Hugenholtz P."/>
            <person name="Kyrpides N.C."/>
        </authorList>
    </citation>
    <scope>NUCLEOTIDE SEQUENCE [LARGE SCALE GENOMIC DNA]</scope>
    <source>
        <strain evidence="2 3">CGMCC 1.6847</strain>
    </source>
</reference>
<keyword evidence="1" id="KW-1133">Transmembrane helix</keyword>
<dbReference type="RefSeq" id="WP_144888961.1">
    <property type="nucleotide sequence ID" value="NZ_VLKO01000001.1"/>
</dbReference>
<comment type="caution">
    <text evidence="2">The sequence shown here is derived from an EMBL/GenBank/DDBJ whole genome shotgun (WGS) entry which is preliminary data.</text>
</comment>